<gene>
    <name evidence="1" type="ORF">LUZ62_033272</name>
</gene>
<keyword evidence="2" id="KW-1185">Reference proteome</keyword>
<dbReference type="EMBL" id="JAMFTS010000001">
    <property type="protein sequence ID" value="KAJ4820706.1"/>
    <property type="molecule type" value="Genomic_DNA"/>
</dbReference>
<organism evidence="1 2">
    <name type="scientific">Rhynchospora pubera</name>
    <dbReference type="NCBI Taxonomy" id="906938"/>
    <lineage>
        <taxon>Eukaryota</taxon>
        <taxon>Viridiplantae</taxon>
        <taxon>Streptophyta</taxon>
        <taxon>Embryophyta</taxon>
        <taxon>Tracheophyta</taxon>
        <taxon>Spermatophyta</taxon>
        <taxon>Magnoliopsida</taxon>
        <taxon>Liliopsida</taxon>
        <taxon>Poales</taxon>
        <taxon>Cyperaceae</taxon>
        <taxon>Cyperoideae</taxon>
        <taxon>Rhynchosporeae</taxon>
        <taxon>Rhynchospora</taxon>
    </lineage>
</organism>
<evidence type="ECO:0000313" key="2">
    <source>
        <dbReference type="Proteomes" id="UP001140206"/>
    </source>
</evidence>
<name>A0AAV8HYI2_9POAL</name>
<dbReference type="AlphaFoldDB" id="A0AAV8HYI2"/>
<sequence length="90" mass="9717">MATVLKDVVALRPVVATPRLTVPAGSACPAPPVSTAYKDNTFEFIVKSPSVTWFLKKAAGIELIIGTPNSMGLQMVKDLRVILRGRIFSF</sequence>
<comment type="caution">
    <text evidence="1">The sequence shown here is derived from an EMBL/GenBank/DDBJ whole genome shotgun (WGS) entry which is preliminary data.</text>
</comment>
<reference evidence="1" key="1">
    <citation type="submission" date="2022-08" db="EMBL/GenBank/DDBJ databases">
        <authorList>
            <person name="Marques A."/>
        </authorList>
    </citation>
    <scope>NUCLEOTIDE SEQUENCE</scope>
    <source>
        <strain evidence="1">RhyPub2mFocal</strain>
        <tissue evidence="1">Leaves</tissue>
    </source>
</reference>
<keyword evidence="1" id="KW-0687">Ribonucleoprotein</keyword>
<keyword evidence="1" id="KW-0689">Ribosomal protein</keyword>
<dbReference type="GO" id="GO:0005840">
    <property type="term" value="C:ribosome"/>
    <property type="evidence" value="ECO:0007669"/>
    <property type="project" value="UniProtKB-KW"/>
</dbReference>
<proteinExistence type="predicted"/>
<protein>
    <submittedName>
        <fullName evidence="1">50S ribosomal protein L11</fullName>
    </submittedName>
</protein>
<accession>A0AAV8HYI2</accession>
<evidence type="ECO:0000313" key="1">
    <source>
        <dbReference type="EMBL" id="KAJ4820706.1"/>
    </source>
</evidence>
<dbReference type="Proteomes" id="UP001140206">
    <property type="component" value="Chromosome 1"/>
</dbReference>